<dbReference type="RefSeq" id="WP_199383459.1">
    <property type="nucleotide sequence ID" value="NZ_JAEMHM010000005.1"/>
</dbReference>
<dbReference type="Gene3D" id="1.20.58.760">
    <property type="entry name" value="Peptidase M41"/>
    <property type="match status" value="1"/>
</dbReference>
<keyword evidence="5" id="KW-0378">Hydrolase</keyword>
<sequence length="625" mass="66717">MRRKWKKQAAFAVTIASVIAGVVIYLRPAPELKDAVVVNPILSQMKKHPEKWKGTEKDVATLLTDLHGNQVAATTLGPYGVLVSTRSGAKYCVADRKDSVAGVVLREYAAKDPKARFPLAVVANTEPPAPGFFEVNGAKIFDVALIGGILFAYLFSVFGRFRVVSKGTGLTFDDVIGAHEAKSALKDVIGYLQDPKRFAELGAAPPKGILLSGAPGVGKTQLAKALAGEAKVSFIAATGSDFSSKWVGDGILRAKLLFRTARRRSPCILFIDELDGIGKRGEHGNAVAAEQNRIINKILSEMDGFHPSEGVVVVGATNYPESLDPALTREGRFDRKINVPLPGIDDRASLFKFYLGKVRSMGEIDSHKLARMTVGMSPAAIAQVVNHAALLAARNDESCVTMSHVAESIEVSLMGEATATSSPMPQDEVRRVAIHEAGHAVASVLLGCGHLEKVTIVPRGGALGVTLVTQHRDSLLHPQPYLESRIQMLLAGRGAEQLILGNISSGAANDLKEASKLAFNMVSSFGMGEEGKLFSIQALADLQLHIDQAPFVAEASALLDSLYEKCQELLVQYRVAVETIAEQLVEHETIPGQAVIEATGKVTAKRTGTARSLSPSDAPEIEQAA</sequence>
<dbReference type="InterPro" id="IPR027417">
    <property type="entry name" value="P-loop_NTPase"/>
</dbReference>
<proteinExistence type="inferred from homology"/>
<dbReference type="GO" id="GO:0004222">
    <property type="term" value="F:metalloendopeptidase activity"/>
    <property type="evidence" value="ECO:0007669"/>
    <property type="project" value="InterPro"/>
</dbReference>
<evidence type="ECO:0000313" key="12">
    <source>
        <dbReference type="EMBL" id="MBJ6724620.1"/>
    </source>
</evidence>
<dbReference type="InterPro" id="IPR037219">
    <property type="entry name" value="Peptidase_M41-like"/>
</dbReference>
<evidence type="ECO:0000256" key="4">
    <source>
        <dbReference type="ARBA" id="ARBA00022723"/>
    </source>
</evidence>
<evidence type="ECO:0000256" key="10">
    <source>
        <dbReference type="SAM" id="Phobius"/>
    </source>
</evidence>
<dbReference type="Proteomes" id="UP000636888">
    <property type="component" value="Unassembled WGS sequence"/>
</dbReference>
<keyword evidence="10" id="KW-0812">Transmembrane</keyword>
<evidence type="ECO:0000256" key="9">
    <source>
        <dbReference type="SAM" id="MobiDB-lite"/>
    </source>
</evidence>
<evidence type="ECO:0000256" key="1">
    <source>
        <dbReference type="ARBA" id="ARBA00001947"/>
    </source>
</evidence>
<keyword evidence="7" id="KW-0482">Metalloprotease</keyword>
<accession>A0A8J7JJB7</accession>
<keyword evidence="3" id="KW-0645">Protease</keyword>
<feature type="region of interest" description="Disordered" evidence="9">
    <location>
        <begin position="606"/>
        <end position="625"/>
    </location>
</feature>
<comment type="cofactor">
    <cofactor evidence="1">
        <name>Zn(2+)</name>
        <dbReference type="ChEBI" id="CHEBI:29105"/>
    </cofactor>
</comment>
<keyword evidence="10" id="KW-0472">Membrane</keyword>
<dbReference type="InterPro" id="IPR003593">
    <property type="entry name" value="AAA+_ATPase"/>
</dbReference>
<dbReference type="SUPFAM" id="SSF140990">
    <property type="entry name" value="FtsH protease domain-like"/>
    <property type="match status" value="1"/>
</dbReference>
<keyword evidence="6" id="KW-0862">Zinc</keyword>
<evidence type="ECO:0000313" key="13">
    <source>
        <dbReference type="Proteomes" id="UP000636888"/>
    </source>
</evidence>
<keyword evidence="13" id="KW-1185">Reference proteome</keyword>
<dbReference type="Gene3D" id="3.40.50.300">
    <property type="entry name" value="P-loop containing nucleotide triphosphate hydrolases"/>
    <property type="match status" value="1"/>
</dbReference>
<evidence type="ECO:0000256" key="8">
    <source>
        <dbReference type="RuleBase" id="RU003651"/>
    </source>
</evidence>
<dbReference type="Gene3D" id="1.10.8.60">
    <property type="match status" value="1"/>
</dbReference>
<dbReference type="SMART" id="SM00382">
    <property type="entry name" value="AAA"/>
    <property type="match status" value="1"/>
</dbReference>
<dbReference type="InterPro" id="IPR041569">
    <property type="entry name" value="AAA_lid_3"/>
</dbReference>
<keyword evidence="4" id="KW-0479">Metal-binding</keyword>
<comment type="similarity">
    <text evidence="2">In the C-terminal section; belongs to the peptidase M41 family.</text>
</comment>
<reference evidence="12" key="1">
    <citation type="submission" date="2020-12" db="EMBL/GenBank/DDBJ databases">
        <title>Geomonas sp. Red875, isolated from river sediment.</title>
        <authorList>
            <person name="Xu Z."/>
            <person name="Zhang Z."/>
            <person name="Masuda Y."/>
            <person name="Itoh H."/>
            <person name="Senoo K."/>
        </authorList>
    </citation>
    <scope>NUCLEOTIDE SEQUENCE</scope>
    <source>
        <strain evidence="12">Red875</strain>
    </source>
</reference>
<evidence type="ECO:0000256" key="3">
    <source>
        <dbReference type="ARBA" id="ARBA00022670"/>
    </source>
</evidence>
<dbReference type="GO" id="GO:0004176">
    <property type="term" value="F:ATP-dependent peptidase activity"/>
    <property type="evidence" value="ECO:0007669"/>
    <property type="project" value="InterPro"/>
</dbReference>
<dbReference type="AlphaFoldDB" id="A0A8J7JJB7"/>
<dbReference type="FunFam" id="3.40.50.300:FF:002568">
    <property type="entry name" value="Cell division protein (FtsH)"/>
    <property type="match status" value="1"/>
</dbReference>
<feature type="domain" description="AAA+ ATPase" evidence="11">
    <location>
        <begin position="205"/>
        <end position="343"/>
    </location>
</feature>
<organism evidence="12 13">
    <name type="scientific">Geomesophilobacter sediminis</name>
    <dbReference type="NCBI Taxonomy" id="2798584"/>
    <lineage>
        <taxon>Bacteria</taxon>
        <taxon>Pseudomonadati</taxon>
        <taxon>Thermodesulfobacteriota</taxon>
        <taxon>Desulfuromonadia</taxon>
        <taxon>Geobacterales</taxon>
        <taxon>Geobacteraceae</taxon>
        <taxon>Geomesophilobacter</taxon>
    </lineage>
</organism>
<evidence type="ECO:0000256" key="7">
    <source>
        <dbReference type="ARBA" id="ARBA00023049"/>
    </source>
</evidence>
<evidence type="ECO:0000259" key="11">
    <source>
        <dbReference type="SMART" id="SM00382"/>
    </source>
</evidence>
<dbReference type="GO" id="GO:0016887">
    <property type="term" value="F:ATP hydrolysis activity"/>
    <property type="evidence" value="ECO:0007669"/>
    <property type="project" value="InterPro"/>
</dbReference>
<keyword evidence="8" id="KW-0547">Nucleotide-binding</keyword>
<name>A0A8J7JJB7_9BACT</name>
<dbReference type="PROSITE" id="PS00674">
    <property type="entry name" value="AAA"/>
    <property type="match status" value="1"/>
</dbReference>
<dbReference type="Pfam" id="PF00004">
    <property type="entry name" value="AAA"/>
    <property type="match status" value="1"/>
</dbReference>
<feature type="transmembrane region" description="Helical" evidence="10">
    <location>
        <begin position="9"/>
        <end position="26"/>
    </location>
</feature>
<dbReference type="InterPro" id="IPR003959">
    <property type="entry name" value="ATPase_AAA_core"/>
</dbReference>
<dbReference type="Pfam" id="PF17862">
    <property type="entry name" value="AAA_lid_3"/>
    <property type="match status" value="1"/>
</dbReference>
<dbReference type="InterPro" id="IPR000642">
    <property type="entry name" value="Peptidase_M41"/>
</dbReference>
<dbReference type="GO" id="GO:0005524">
    <property type="term" value="F:ATP binding"/>
    <property type="evidence" value="ECO:0007669"/>
    <property type="project" value="UniProtKB-KW"/>
</dbReference>
<keyword evidence="8" id="KW-0067">ATP-binding</keyword>
<evidence type="ECO:0000256" key="6">
    <source>
        <dbReference type="ARBA" id="ARBA00022833"/>
    </source>
</evidence>
<dbReference type="SUPFAM" id="SSF52540">
    <property type="entry name" value="P-loop containing nucleoside triphosphate hydrolases"/>
    <property type="match status" value="1"/>
</dbReference>
<dbReference type="GO" id="GO:0006508">
    <property type="term" value="P:proteolysis"/>
    <property type="evidence" value="ECO:0007669"/>
    <property type="project" value="UniProtKB-KW"/>
</dbReference>
<dbReference type="InterPro" id="IPR003960">
    <property type="entry name" value="ATPase_AAA_CS"/>
</dbReference>
<evidence type="ECO:0000256" key="5">
    <source>
        <dbReference type="ARBA" id="ARBA00022801"/>
    </source>
</evidence>
<dbReference type="GO" id="GO:0046872">
    <property type="term" value="F:metal ion binding"/>
    <property type="evidence" value="ECO:0007669"/>
    <property type="project" value="UniProtKB-KW"/>
</dbReference>
<gene>
    <name evidence="12" type="ORF">JFN93_07870</name>
</gene>
<dbReference type="Pfam" id="PF01434">
    <property type="entry name" value="Peptidase_M41"/>
    <property type="match status" value="1"/>
</dbReference>
<keyword evidence="10" id="KW-1133">Transmembrane helix</keyword>
<comment type="caution">
    <text evidence="12">The sequence shown here is derived from an EMBL/GenBank/DDBJ whole genome shotgun (WGS) entry which is preliminary data.</text>
</comment>
<evidence type="ECO:0000256" key="2">
    <source>
        <dbReference type="ARBA" id="ARBA00010044"/>
    </source>
</evidence>
<protein>
    <submittedName>
        <fullName evidence="12">AAA family ATPase</fullName>
    </submittedName>
</protein>
<dbReference type="PANTHER" id="PTHR23076:SF97">
    <property type="entry name" value="ATP-DEPENDENT ZINC METALLOPROTEASE YME1L1"/>
    <property type="match status" value="1"/>
</dbReference>
<dbReference type="EMBL" id="JAEMHM010000005">
    <property type="protein sequence ID" value="MBJ6724620.1"/>
    <property type="molecule type" value="Genomic_DNA"/>
</dbReference>
<dbReference type="PANTHER" id="PTHR23076">
    <property type="entry name" value="METALLOPROTEASE M41 FTSH"/>
    <property type="match status" value="1"/>
</dbReference>
<comment type="similarity">
    <text evidence="8">Belongs to the AAA ATPase family.</text>
</comment>